<gene>
    <name evidence="2" type="ORF">ABS361_00390</name>
</gene>
<dbReference type="InterPro" id="IPR032710">
    <property type="entry name" value="NTF2-like_dom_sf"/>
</dbReference>
<dbReference type="InterPro" id="IPR004027">
    <property type="entry name" value="SEC_C_motif"/>
</dbReference>
<dbReference type="SUPFAM" id="SSF103642">
    <property type="entry name" value="Sec-C motif"/>
    <property type="match status" value="1"/>
</dbReference>
<evidence type="ECO:0000259" key="1">
    <source>
        <dbReference type="Pfam" id="PF17775"/>
    </source>
</evidence>
<name>A0AAU7XGM6_9HYPH</name>
<dbReference type="Pfam" id="PF17775">
    <property type="entry name" value="YchJ_M-like"/>
    <property type="match status" value="1"/>
</dbReference>
<protein>
    <submittedName>
        <fullName evidence="2">YchJ family metal-binding protein</fullName>
    </submittedName>
</protein>
<dbReference type="PANTHER" id="PTHR33747">
    <property type="entry name" value="UPF0225 PROTEIN SCO1677"/>
    <property type="match status" value="1"/>
</dbReference>
<dbReference type="AlphaFoldDB" id="A0AAU7XGM6"/>
<reference evidence="2" key="1">
    <citation type="submission" date="2024-06" db="EMBL/GenBank/DDBJ databases">
        <title>Methylostella associata gen. nov., sp. nov., a novel Ancalomicrobiaceae-affiliated facultatively methylotrophic bacteria that feed on methanotrophs of the genus Methylococcus.</title>
        <authorList>
            <person name="Saltykova V."/>
            <person name="Danilova O.V."/>
            <person name="Oshkin I.Y."/>
            <person name="Belova S.E."/>
            <person name="Pimenov N.V."/>
            <person name="Dedysh S.N."/>
        </authorList>
    </citation>
    <scope>NUCLEOTIDE SEQUENCE</scope>
    <source>
        <strain evidence="2">S20</strain>
    </source>
</reference>
<dbReference type="InterPro" id="IPR048469">
    <property type="entry name" value="YchJ-like_M"/>
</dbReference>
<dbReference type="KEGG" id="mflg:ABS361_00390"/>
<feature type="domain" description="YchJ-like middle NTF2-like" evidence="1">
    <location>
        <begin position="16"/>
        <end position="115"/>
    </location>
</feature>
<dbReference type="Gene3D" id="3.10.450.50">
    <property type="match status" value="1"/>
</dbReference>
<dbReference type="SUPFAM" id="SSF54427">
    <property type="entry name" value="NTF2-like"/>
    <property type="match status" value="1"/>
</dbReference>
<proteinExistence type="predicted"/>
<sequence>MSSCCGPLIAGAPAATAEALMRSRFTAFALGDAAYLHKTHAPEKRRPFDPIAFAAAQADTEWLGLEILAIEDGGPAEDAGMVEFVATSRRRGRISRLHERSRFRREGAGWVYVDGIFDPAPTGAAGAVVASTERATKVGRNDPCPCGSGRKFKKCCGA</sequence>
<dbReference type="PANTHER" id="PTHR33747:SF1">
    <property type="entry name" value="ADENYLATE CYCLASE-ASSOCIATED CAP C-TERMINAL DOMAIN-CONTAINING PROTEIN"/>
    <property type="match status" value="1"/>
</dbReference>
<dbReference type="Pfam" id="PF02810">
    <property type="entry name" value="SEC-C"/>
    <property type="match status" value="1"/>
</dbReference>
<accession>A0AAU7XGM6</accession>
<evidence type="ECO:0000313" key="2">
    <source>
        <dbReference type="EMBL" id="XBY46997.1"/>
    </source>
</evidence>
<organism evidence="2">
    <name type="scientific">Methyloraptor flagellatus</name>
    <dbReference type="NCBI Taxonomy" id="3162530"/>
    <lineage>
        <taxon>Bacteria</taxon>
        <taxon>Pseudomonadati</taxon>
        <taxon>Pseudomonadota</taxon>
        <taxon>Alphaproteobacteria</taxon>
        <taxon>Hyphomicrobiales</taxon>
        <taxon>Ancalomicrobiaceae</taxon>
        <taxon>Methyloraptor</taxon>
    </lineage>
</organism>
<dbReference type="EMBL" id="CP158568">
    <property type="protein sequence ID" value="XBY46997.1"/>
    <property type="molecule type" value="Genomic_DNA"/>
</dbReference>
<dbReference type="RefSeq" id="WP_407052083.1">
    <property type="nucleotide sequence ID" value="NZ_CP158568.1"/>
</dbReference>